<feature type="transmembrane region" description="Helical" evidence="1">
    <location>
        <begin position="134"/>
        <end position="152"/>
    </location>
</feature>
<evidence type="ECO:0000313" key="4">
    <source>
        <dbReference type="Proteomes" id="UP000285961"/>
    </source>
</evidence>
<evidence type="ECO:0000313" key="3">
    <source>
        <dbReference type="EMBL" id="RJP67947.1"/>
    </source>
</evidence>
<feature type="transmembrane region" description="Helical" evidence="1">
    <location>
        <begin position="21"/>
        <end position="46"/>
    </location>
</feature>
<accession>A0A419EUK1</accession>
<proteinExistence type="predicted"/>
<feature type="domain" description="Glycosyltransferase RgtA/B/C/D-like" evidence="2">
    <location>
        <begin position="88"/>
        <end position="236"/>
    </location>
</feature>
<comment type="caution">
    <text evidence="3">The sequence shown here is derived from an EMBL/GenBank/DDBJ whole genome shotgun (WGS) entry which is preliminary data.</text>
</comment>
<dbReference type="AlphaFoldDB" id="A0A419EUK1"/>
<evidence type="ECO:0000256" key="1">
    <source>
        <dbReference type="SAM" id="Phobius"/>
    </source>
</evidence>
<feature type="transmembrane region" description="Helical" evidence="1">
    <location>
        <begin position="221"/>
        <end position="239"/>
    </location>
</feature>
<feature type="transmembrane region" description="Helical" evidence="1">
    <location>
        <begin position="186"/>
        <end position="214"/>
    </location>
</feature>
<dbReference type="Proteomes" id="UP000285961">
    <property type="component" value="Unassembled WGS sequence"/>
</dbReference>
<evidence type="ECO:0000259" key="2">
    <source>
        <dbReference type="Pfam" id="PF13231"/>
    </source>
</evidence>
<feature type="transmembrane region" description="Helical" evidence="1">
    <location>
        <begin position="82"/>
        <end position="102"/>
    </location>
</feature>
<name>A0A419EUK1_9BACT</name>
<keyword evidence="1" id="KW-1133">Transmembrane helix</keyword>
<protein>
    <recommendedName>
        <fullName evidence="2">Glycosyltransferase RgtA/B/C/D-like domain-containing protein</fullName>
    </recommendedName>
</protein>
<dbReference type="InterPro" id="IPR038731">
    <property type="entry name" value="RgtA/B/C-like"/>
</dbReference>
<reference evidence="3 4" key="1">
    <citation type="journal article" date="2017" name="ISME J.">
        <title>Energy and carbon metabolisms in a deep terrestrial subsurface fluid microbial community.</title>
        <authorList>
            <person name="Momper L."/>
            <person name="Jungbluth S.P."/>
            <person name="Lee M.D."/>
            <person name="Amend J.P."/>
        </authorList>
    </citation>
    <scope>NUCLEOTIDE SEQUENCE [LARGE SCALE GENOMIC DNA]</scope>
    <source>
        <strain evidence="3">SURF_17</strain>
    </source>
</reference>
<feature type="transmembrane region" description="Helical" evidence="1">
    <location>
        <begin position="359"/>
        <end position="381"/>
    </location>
</feature>
<feature type="transmembrane region" description="Helical" evidence="1">
    <location>
        <begin position="109"/>
        <end position="128"/>
    </location>
</feature>
<gene>
    <name evidence="3" type="ORF">C4532_13775</name>
</gene>
<feature type="transmembrane region" description="Helical" evidence="1">
    <location>
        <begin position="273"/>
        <end position="293"/>
    </location>
</feature>
<keyword evidence="1" id="KW-0472">Membrane</keyword>
<dbReference type="Pfam" id="PF13231">
    <property type="entry name" value="PMT_2"/>
    <property type="match status" value="1"/>
</dbReference>
<organism evidence="3 4">
    <name type="scientific">Candidatus Abyssobacteria bacterium SURF_17</name>
    <dbReference type="NCBI Taxonomy" id="2093361"/>
    <lineage>
        <taxon>Bacteria</taxon>
        <taxon>Pseudomonadati</taxon>
        <taxon>Candidatus Hydrogenedentota</taxon>
        <taxon>Candidatus Abyssobacteria</taxon>
    </lineage>
</organism>
<keyword evidence="1" id="KW-0812">Transmembrane</keyword>
<feature type="transmembrane region" description="Helical" evidence="1">
    <location>
        <begin position="164"/>
        <end position="180"/>
    </location>
</feature>
<sequence length="522" mass="59608">MIQLSGRQRENEAPRAFAERITFLVRCALASIAVIYLLTYLCLFLFRIRYPFELEWLEGSLVNHVTRILSGERFYVKPSLEFVPFFYTPLYFYLSAAVAKVVGQGFVPLRLISFISSLGCFAVIFLFVRKETGNSFAALLAMGLFAATYRIGGAWLDLGRVDSLFIFFLLMGLYLVRFAGSARGWILAGIMFSLAFLTKQTTLAILAPIVLYCILFSPRRALFFIGTVVVIIGISTLILDRVYDGWYTYYVFRIPAGHPIIRFMVLEFWLTDILSPLSIACSMSIVLFFIFLSQSKRWDILYYILMAGGMVGSSWMSRIHEGGYSNVSLTAYAAISILFGISMHRLLECIRALPRDQRRYGEISACLIFVLQFSCLIYNPFLFVPTKEDVQAGWKLVNLIREFEGDVFVPYHSHLPVLAGKRSYAHAEALYSIMSSDRERGRLELIDELSQALERRKFAAIVLDMHRSRQMWDRGLITTDYAGYCARKGPIFDSRAAFWPTTGVKVRPEILLYRCSERSPQP</sequence>
<dbReference type="EMBL" id="QZKI01000096">
    <property type="protein sequence ID" value="RJP67947.1"/>
    <property type="molecule type" value="Genomic_DNA"/>
</dbReference>
<feature type="transmembrane region" description="Helical" evidence="1">
    <location>
        <begin position="300"/>
        <end position="317"/>
    </location>
</feature>
<feature type="transmembrane region" description="Helical" evidence="1">
    <location>
        <begin position="329"/>
        <end position="347"/>
    </location>
</feature>